<protein>
    <submittedName>
        <fullName evidence="2">HD domain-containing protein</fullName>
    </submittedName>
</protein>
<comment type="caution">
    <text evidence="2">The sequence shown here is derived from an EMBL/GenBank/DDBJ whole genome shotgun (WGS) entry which is preliminary data.</text>
</comment>
<dbReference type="Pfam" id="PF19276">
    <property type="entry name" value="HD_assoc_2"/>
    <property type="match status" value="1"/>
</dbReference>
<feature type="domain" description="HD/PDEase" evidence="1">
    <location>
        <begin position="49"/>
        <end position="181"/>
    </location>
</feature>
<keyword evidence="3" id="KW-1185">Reference proteome</keyword>
<dbReference type="PANTHER" id="PTHR11373:SF4">
    <property type="entry name" value="DEOXYNUCLEOSIDE TRIPHOSPHATE TRIPHOSPHOHYDROLASE SAMHD1"/>
    <property type="match status" value="1"/>
</dbReference>
<proteinExistence type="predicted"/>
<sequence length="437" mass="51219">MIEKVFRDPVHNYIHVDHEVIYKLINSKEFQRLRRIKQLGTTSYTFHGGEHSRFSHCLGAYEIARQITEKFEEKYPETWEKSESLLTMVTALLHDIGHGAYSHTFERLFDTDHEEMTCAILTNPKTEVHAILKQVAPDFPDKVANVIRHTYPNKQVVQLISSQIDVDRMDYLLRDSYFTGTNYGQFDLTRILRVIRPTETGIAFRESGMHAVEDYVVSRYQMYMQVYFHPASRSMEVLLQNLLNRAKVLYAAERDFFAQSSPRLLPFFEHRFTLEDYLSLDDGVMNSYFQSWIDGPDRTLSDLAQRYINRKVFKSVTFSSEDEDKLDILRNIVADVGFDPEYYTAVHHNFDLPYDIYRPRATKKRTQIEIIRKDHSLIELSQLSPIVASLSGTIHGDSRFYFPKDMLEETGIFATKNEEFLSYIYNDHFSPGEKNEN</sequence>
<dbReference type="STRING" id="1123309.GCA_000377005_01190"/>
<evidence type="ECO:0000313" key="3">
    <source>
        <dbReference type="Proteomes" id="UP000281771"/>
    </source>
</evidence>
<dbReference type="InterPro" id="IPR003607">
    <property type="entry name" value="HD/PDEase_dom"/>
</dbReference>
<dbReference type="SUPFAM" id="SSF109604">
    <property type="entry name" value="HD-domain/PDEase-like"/>
    <property type="match status" value="1"/>
</dbReference>
<dbReference type="SMART" id="SM00471">
    <property type="entry name" value="HDc"/>
    <property type="match status" value="1"/>
</dbReference>
<gene>
    <name evidence="2" type="ORF">EII38_04170</name>
</gene>
<accession>A0A3P1VE91</accession>
<dbReference type="CDD" id="cd00077">
    <property type="entry name" value="HDc"/>
    <property type="match status" value="1"/>
</dbReference>
<dbReference type="InterPro" id="IPR045509">
    <property type="entry name" value="HD_assoc_2"/>
</dbReference>
<organism evidence="2 3">
    <name type="scientific">Streptococcus minor</name>
    <dbReference type="NCBI Taxonomy" id="229549"/>
    <lineage>
        <taxon>Bacteria</taxon>
        <taxon>Bacillati</taxon>
        <taxon>Bacillota</taxon>
        <taxon>Bacilli</taxon>
        <taxon>Lactobacillales</taxon>
        <taxon>Streptococcaceae</taxon>
        <taxon>Streptococcus</taxon>
    </lineage>
</organism>
<evidence type="ECO:0000259" key="1">
    <source>
        <dbReference type="SMART" id="SM00471"/>
    </source>
</evidence>
<name>A0A3P1VE91_9STRE</name>
<dbReference type="AlphaFoldDB" id="A0A3P1VE91"/>
<dbReference type="RefSeq" id="WP_018167108.1">
    <property type="nucleotide sequence ID" value="NZ_RQZA01000002.1"/>
</dbReference>
<dbReference type="InterPro" id="IPR006674">
    <property type="entry name" value="HD_domain"/>
</dbReference>
<dbReference type="Pfam" id="PF01966">
    <property type="entry name" value="HD"/>
    <property type="match status" value="1"/>
</dbReference>
<evidence type="ECO:0000313" key="2">
    <source>
        <dbReference type="EMBL" id="RRD31956.1"/>
    </source>
</evidence>
<dbReference type="FunFam" id="1.10.3210.10:FF:000014">
    <property type="entry name" value="HD domain-containing protein"/>
    <property type="match status" value="1"/>
</dbReference>
<dbReference type="InterPro" id="IPR050135">
    <property type="entry name" value="dGTPase-like"/>
</dbReference>
<dbReference type="GO" id="GO:0008832">
    <property type="term" value="F:dGTPase activity"/>
    <property type="evidence" value="ECO:0007669"/>
    <property type="project" value="TreeGrafter"/>
</dbReference>
<dbReference type="EMBL" id="RQZA01000002">
    <property type="protein sequence ID" value="RRD31956.1"/>
    <property type="molecule type" value="Genomic_DNA"/>
</dbReference>
<dbReference type="Gene3D" id="1.10.3210.10">
    <property type="entry name" value="Hypothetical protein af1432"/>
    <property type="match status" value="1"/>
</dbReference>
<reference evidence="2 3" key="1">
    <citation type="submission" date="2018-11" db="EMBL/GenBank/DDBJ databases">
        <title>Genomes From Bacteria Associated with the Canine Oral Cavity: a Test Case for Automated Genome-Based Taxonomic Assignment.</title>
        <authorList>
            <person name="Coil D.A."/>
            <person name="Jospin G."/>
            <person name="Darling A.E."/>
            <person name="Wallis C."/>
            <person name="Davis I.J."/>
            <person name="Harris S."/>
            <person name="Eisen J.A."/>
            <person name="Holcombe L.J."/>
            <person name="O'Flynn C."/>
        </authorList>
    </citation>
    <scope>NUCLEOTIDE SEQUENCE [LARGE SCALE GENOMIC DNA]</scope>
    <source>
        <strain evidence="2 3">OH4621_COT-116</strain>
    </source>
</reference>
<dbReference type="Proteomes" id="UP000281771">
    <property type="component" value="Unassembled WGS sequence"/>
</dbReference>
<dbReference type="GO" id="GO:0006203">
    <property type="term" value="P:dGTP catabolic process"/>
    <property type="evidence" value="ECO:0007669"/>
    <property type="project" value="TreeGrafter"/>
</dbReference>
<dbReference type="PANTHER" id="PTHR11373">
    <property type="entry name" value="DEOXYNUCLEOSIDE TRIPHOSPHATE TRIPHOSPHOHYDROLASE"/>
    <property type="match status" value="1"/>
</dbReference>